<protein>
    <submittedName>
        <fullName evidence="1">Uncharacterized protein</fullName>
    </submittedName>
</protein>
<reference evidence="1 2" key="1">
    <citation type="journal article" date="2018" name="Environ. Microbiol.">
        <title>Novel energy conservation strategies and behaviour of Pelotomaculum schinkii driving syntrophic propionate catabolism.</title>
        <authorList>
            <person name="Hidalgo-Ahumada C.A.P."/>
            <person name="Nobu M.K."/>
            <person name="Narihiro T."/>
            <person name="Tamaki H."/>
            <person name="Liu W.T."/>
            <person name="Kamagata Y."/>
            <person name="Stams A.J.M."/>
            <person name="Imachi H."/>
            <person name="Sousa D.Z."/>
        </authorList>
    </citation>
    <scope>NUCLEOTIDE SEQUENCE [LARGE SCALE GENOMIC DNA]</scope>
    <source>
        <strain evidence="1 2">MGP</strain>
    </source>
</reference>
<keyword evidence="2" id="KW-1185">Reference proteome</keyword>
<dbReference type="Proteomes" id="UP000297597">
    <property type="component" value="Unassembled WGS sequence"/>
</dbReference>
<dbReference type="EMBL" id="QFFZ01000002">
    <property type="protein sequence ID" value="TEB13393.1"/>
    <property type="molecule type" value="Genomic_DNA"/>
</dbReference>
<name>A0A4Y7RX20_9FIRM</name>
<dbReference type="AlphaFoldDB" id="A0A4Y7RX20"/>
<evidence type="ECO:0000313" key="1">
    <source>
        <dbReference type="EMBL" id="TEB13393.1"/>
    </source>
</evidence>
<evidence type="ECO:0000313" key="2">
    <source>
        <dbReference type="Proteomes" id="UP000297597"/>
    </source>
</evidence>
<dbReference type="RefSeq" id="WP_134212180.1">
    <property type="nucleotide sequence ID" value="NZ_QFFZ01000002.1"/>
</dbReference>
<sequence>MKNITANPHRFYVFKTEDIEKHLNAKQKENLEDIICGIHAGRMAEGKNRPSTYLVLNIDEPYAQKVWNIMHSHGHTPCSDCHESKKEIFCKPGGCLWYELLSGINHNKKMPNLIWGDENERVCCCCEGVTKEQFIEQVKTEAKAYEVELPEKLEVKREAMISTDKTTYTDTIQPLSGCGVIIEDYWVLEIR</sequence>
<dbReference type="OrthoDB" id="2895230at2"/>
<comment type="caution">
    <text evidence="1">The sequence shown here is derived from an EMBL/GenBank/DDBJ whole genome shotgun (WGS) entry which is preliminary data.</text>
</comment>
<proteinExistence type="predicted"/>
<accession>A0A4Y7RX20</accession>
<gene>
    <name evidence="1" type="ORF">Pmgp_00287</name>
</gene>
<organism evidence="1 2">
    <name type="scientific">Pelotomaculum propionicicum</name>
    <dbReference type="NCBI Taxonomy" id="258475"/>
    <lineage>
        <taxon>Bacteria</taxon>
        <taxon>Bacillati</taxon>
        <taxon>Bacillota</taxon>
        <taxon>Clostridia</taxon>
        <taxon>Eubacteriales</taxon>
        <taxon>Desulfotomaculaceae</taxon>
        <taxon>Pelotomaculum</taxon>
    </lineage>
</organism>